<name>A0A1H1TRT3_9PSED</name>
<dbReference type="Gene3D" id="3.40.50.300">
    <property type="entry name" value="P-loop containing nucleotide triphosphate hydrolases"/>
    <property type="match status" value="1"/>
</dbReference>
<evidence type="ECO:0000313" key="2">
    <source>
        <dbReference type="Proteomes" id="UP000243359"/>
    </source>
</evidence>
<organism evidence="1 2">
    <name type="scientific">Pseudomonas oryzae</name>
    <dbReference type="NCBI Taxonomy" id="1392877"/>
    <lineage>
        <taxon>Bacteria</taxon>
        <taxon>Pseudomonadati</taxon>
        <taxon>Pseudomonadota</taxon>
        <taxon>Gammaproteobacteria</taxon>
        <taxon>Pseudomonadales</taxon>
        <taxon>Pseudomonadaceae</taxon>
        <taxon>Pseudomonas</taxon>
    </lineage>
</organism>
<dbReference type="Proteomes" id="UP000243359">
    <property type="component" value="Chromosome I"/>
</dbReference>
<reference evidence="2" key="1">
    <citation type="submission" date="2016-10" db="EMBL/GenBank/DDBJ databases">
        <authorList>
            <person name="Varghese N."/>
            <person name="Submissions S."/>
        </authorList>
    </citation>
    <scope>NUCLEOTIDE SEQUENCE [LARGE SCALE GENOMIC DNA]</scope>
    <source>
        <strain evidence="2">KCTC 32247</strain>
    </source>
</reference>
<dbReference type="InterPro" id="IPR027417">
    <property type="entry name" value="P-loop_NTPase"/>
</dbReference>
<dbReference type="AlphaFoldDB" id="A0A1H1TRT3"/>
<sequence>MEKEYYVEEVFVPGGMPKLTYISRAKLTLEQDLKKVARNLCKLVTLTGSTKSGKTVLTNKIFPRTNPTNIWIDGGSIGEENDFWQFILAELDAHTSIEESTSKESNSSISGDATGEIGIPLIAKGTGKIGATTGSKSSTAEKFSRTLSPRAAAILAIRKHTPIIIIDDFHYLKRDFQGDIVRALKPLIFEGLAVVAIAIPHRRYDAVKVEKEMTQRIQPIPVPSWSKEELMEISSIGFPLLNVEVIDTVSERMAEESYGSPHLMQEFCSELARQNSIEKTLPQKITINSISDDVFRKIANNTGKVIFEKLAKGPRQRSDRKPRPLAAGGKADIYKVVLLALAKISPGMQRVNYEVLRAAIKETLLTEIPQAHEVSRVLEKMSEIASNDEASTPVIDWIKADQELYITDPFFAFFLKWGTIDD</sequence>
<evidence type="ECO:0008006" key="3">
    <source>
        <dbReference type="Google" id="ProtNLM"/>
    </source>
</evidence>
<dbReference type="RefSeq" id="WP_090349016.1">
    <property type="nucleotide sequence ID" value="NZ_LT629751.1"/>
</dbReference>
<dbReference type="OrthoDB" id="2531964at2"/>
<protein>
    <recommendedName>
        <fullName evidence="3">AAA domain-containing protein</fullName>
    </recommendedName>
</protein>
<keyword evidence="2" id="KW-1185">Reference proteome</keyword>
<accession>A0A1H1TRT3</accession>
<dbReference type="EMBL" id="LT629751">
    <property type="protein sequence ID" value="SDS62781.1"/>
    <property type="molecule type" value="Genomic_DNA"/>
</dbReference>
<evidence type="ECO:0000313" key="1">
    <source>
        <dbReference type="EMBL" id="SDS62781.1"/>
    </source>
</evidence>
<proteinExistence type="predicted"/>
<dbReference type="SUPFAM" id="SSF52540">
    <property type="entry name" value="P-loop containing nucleoside triphosphate hydrolases"/>
    <property type="match status" value="1"/>
</dbReference>
<gene>
    <name evidence="1" type="ORF">SAMN05216221_2240</name>
</gene>